<keyword evidence="3" id="KW-1185">Reference proteome</keyword>
<accession>A0A6M1S5L8</accession>
<dbReference type="Pfam" id="PF13589">
    <property type="entry name" value="HATPase_c_3"/>
    <property type="match status" value="1"/>
</dbReference>
<organism evidence="2 3">
    <name type="scientific">Rhizobium daejeonense</name>
    <dbReference type="NCBI Taxonomy" id="240521"/>
    <lineage>
        <taxon>Bacteria</taxon>
        <taxon>Pseudomonadati</taxon>
        <taxon>Pseudomonadota</taxon>
        <taxon>Alphaproteobacteria</taxon>
        <taxon>Hyphomicrobiales</taxon>
        <taxon>Rhizobiaceae</taxon>
        <taxon>Rhizobium/Agrobacterium group</taxon>
        <taxon>Rhizobium</taxon>
    </lineage>
</organism>
<sequence>MNTEVAVQTSPETAARPHTMDMTFQRGMLKTLGINLYANIGKVLVEFIANAYDSDATKIDITLPAERIAEARKQLSDARKAKAAAAAATSEGAEPATKLSFDSLLATLPEDIEVIISDDGHGMNWEEVKDKFLPLNRQRRVDSKGRETNLKSPGGRYVMGRKGVGKLAGFGAAEKVVLRTKRAGDTYATVITMTDSNLEHEQAQTQIEIPVSYEDGLPIEEKGTKIVLSRLKADAFKSSAKTISDGIASAFFAIRPEEFRIRMNDVTIAHPIPDYEFVFPETLTLEKIKAGEMQNDEFAVAEIGIISFRYYIAFRKRSEHLPAGKRGARIYCNNRLAAGPTLFNLGTGMHSFHSADYMECIVEANELDRGSVDLISTSRTQLQEGNEIFEALQDKIGSLMRVAIAKHGAFRERIANAEIDSDPKGQIIKRSVEQLPTKTRRAATRLLTTIAAQYGVGTEAFEELAPIIMNSVNATEVLAKLVTSGTKPETVTSILSQLRDLSEIELRDVLKLYRGRRGGISKIQALQKTGHELWKKKGLEKDLHQLLKDNPWLIRPEFSTYVTSDEKINTVASKLAKHIEVDNFSPIIDGEELNITRPDLVFLMSDRGSEGPFVIKVIELKSPTIPLTIEHYRQLEDYILTIERWCQSELKRTIAVHGYLIGEMPADNTTVKDELALQSKFQKSGPDSQIRVVGLTQLINDAWNVHVDAINAIQSELEDEGEEEGDETYAAASTLDETVTSEAVAASNAS</sequence>
<feature type="region of interest" description="Disordered" evidence="1">
    <location>
        <begin position="717"/>
        <end position="750"/>
    </location>
</feature>
<feature type="compositionally biased region" description="Polar residues" evidence="1">
    <location>
        <begin position="735"/>
        <end position="750"/>
    </location>
</feature>
<feature type="compositionally biased region" description="Acidic residues" evidence="1">
    <location>
        <begin position="717"/>
        <end position="727"/>
    </location>
</feature>
<dbReference type="AlphaFoldDB" id="A0A6M1S5L8"/>
<dbReference type="RefSeq" id="WP_163906417.1">
    <property type="nucleotide sequence ID" value="NZ_CP048428.1"/>
</dbReference>
<dbReference type="InterPro" id="IPR036890">
    <property type="entry name" value="HATPase_C_sf"/>
</dbReference>
<dbReference type="Gene3D" id="3.30.565.10">
    <property type="entry name" value="Histidine kinase-like ATPase, C-terminal domain"/>
    <property type="match status" value="1"/>
</dbReference>
<evidence type="ECO:0000313" key="3">
    <source>
        <dbReference type="Proteomes" id="UP000477849"/>
    </source>
</evidence>
<gene>
    <name evidence="2" type="ORF">G6N76_22795</name>
</gene>
<dbReference type="EMBL" id="JAAKZH010000012">
    <property type="protein sequence ID" value="NGO66499.1"/>
    <property type="molecule type" value="Genomic_DNA"/>
</dbReference>
<proteinExistence type="predicted"/>
<dbReference type="SUPFAM" id="SSF55874">
    <property type="entry name" value="ATPase domain of HSP90 chaperone/DNA topoisomerase II/histidine kinase"/>
    <property type="match status" value="1"/>
</dbReference>
<evidence type="ECO:0008006" key="4">
    <source>
        <dbReference type="Google" id="ProtNLM"/>
    </source>
</evidence>
<evidence type="ECO:0000256" key="1">
    <source>
        <dbReference type="SAM" id="MobiDB-lite"/>
    </source>
</evidence>
<dbReference type="Proteomes" id="UP000477849">
    <property type="component" value="Unassembled WGS sequence"/>
</dbReference>
<evidence type="ECO:0000313" key="2">
    <source>
        <dbReference type="EMBL" id="NGO66499.1"/>
    </source>
</evidence>
<protein>
    <recommendedName>
        <fullName evidence="4">ATP-binding protein</fullName>
    </recommendedName>
</protein>
<name>A0A6M1S5L8_9HYPH</name>
<reference evidence="2 3" key="1">
    <citation type="submission" date="2020-02" db="EMBL/GenBank/DDBJ databases">
        <title>Genome sequence of the type strain CCBAU10050 of Rhizobium daejeonense.</title>
        <authorList>
            <person name="Gao J."/>
            <person name="Sun J."/>
        </authorList>
    </citation>
    <scope>NUCLEOTIDE SEQUENCE [LARGE SCALE GENOMIC DNA]</scope>
    <source>
        <strain evidence="2 3">CCBAU10050</strain>
    </source>
</reference>
<comment type="caution">
    <text evidence="2">The sequence shown here is derived from an EMBL/GenBank/DDBJ whole genome shotgun (WGS) entry which is preliminary data.</text>
</comment>